<organism evidence="2 3">
    <name type="scientific">Piromyces finnis</name>
    <dbReference type="NCBI Taxonomy" id="1754191"/>
    <lineage>
        <taxon>Eukaryota</taxon>
        <taxon>Fungi</taxon>
        <taxon>Fungi incertae sedis</taxon>
        <taxon>Chytridiomycota</taxon>
        <taxon>Chytridiomycota incertae sedis</taxon>
        <taxon>Neocallimastigomycetes</taxon>
        <taxon>Neocallimastigales</taxon>
        <taxon>Neocallimastigaceae</taxon>
        <taxon>Piromyces</taxon>
    </lineage>
</organism>
<dbReference type="Gene3D" id="1.20.58.80">
    <property type="entry name" value="Phosphotransferase system, lactose/cellobiose-type IIA subunit"/>
    <property type="match status" value="1"/>
</dbReference>
<evidence type="ECO:0000313" key="2">
    <source>
        <dbReference type="EMBL" id="ORX41690.1"/>
    </source>
</evidence>
<dbReference type="InterPro" id="IPR036181">
    <property type="entry name" value="MIT_dom_sf"/>
</dbReference>
<evidence type="ECO:0000313" key="3">
    <source>
        <dbReference type="Proteomes" id="UP000193719"/>
    </source>
</evidence>
<feature type="compositionally biased region" description="Low complexity" evidence="1">
    <location>
        <begin position="353"/>
        <end position="369"/>
    </location>
</feature>
<keyword evidence="3" id="KW-1185">Reference proteome</keyword>
<feature type="compositionally biased region" description="Polar residues" evidence="1">
    <location>
        <begin position="385"/>
        <end position="403"/>
    </location>
</feature>
<feature type="region of interest" description="Disordered" evidence="1">
    <location>
        <begin position="320"/>
        <end position="406"/>
    </location>
</feature>
<sequence>MMNYNEYPQVTKRSIKKQIVEAQTIAKDAVKADNFHCYEEAIILYETAINEIRRILQIVEIEKSKNPIENVISESDFILLQNIHSAYFDRLNFLKVNTDNNYTSNLKNIEVGNNKIHNINMRQPNIQQEFGISQNNIEFQRMKKIQEYQTNLEIFEKMDLYNMQNMTNIDDSIQKKTQNINDLSSERLYEESYYPDDKPPSYSPMDSYTSPQEKNNFNYITEDNIGNLSSNPNNNIFKNLDLINSENKMNNFSKPTKNGIDPIESNNIFIKSINNNDMDDFSINDSPISISRNMVINANKNNGITLHNNGSTNSLNTITSPNSANIDNKGSPVTKLTPTNISPSNIAEKPYHNNLNDNTSATSNNTTQSKPKPLQVQIPKRDPSMSKNGPKNSMPFSSKLISQPTPTTPTTAFIPFGINDQMAINKDNLTNSLPYSIEYLLLEKPHDVPKPEMLPQKIILRPFWLMRLLSRSMYEGGYLTPRVYVPKQLWYQKGVKYVAIEAKYQACINLLQHLQKIKDTSLENPSEVYEVLMILETETSAIQNMLAKKLKYIDEILNLGAVVSLDKRINMSLLWKYGFELNLMRELPPLENDKSKTGGKSDNFGDPSYSVASHSHFHDDHVASRNGEFNSTIGMRSIMQDDLIKSTKSVTEIANGKIQDNIIEDEIFMKGPSSYSISSISINSNVTSSSKLAHTKSRLSRSMDKFTNKKGEKVGDISGYIEVLISLFNHSQFLVEWINHFEAMGKSNKSELQYVHIHNLLGRISYFFGRVICTFVLKDFEMLLDRYLYKLRQNIF</sequence>
<gene>
    <name evidence="2" type="ORF">BCR36DRAFT_587803</name>
</gene>
<name>A0A1Y1UUJ7_9FUNG</name>
<accession>A0A1Y1UUJ7</accession>
<dbReference type="STRING" id="1754191.A0A1Y1UUJ7"/>
<evidence type="ECO:0008006" key="4">
    <source>
        <dbReference type="Google" id="ProtNLM"/>
    </source>
</evidence>
<dbReference type="AlphaFoldDB" id="A0A1Y1UUJ7"/>
<reference evidence="2 3" key="1">
    <citation type="submission" date="2016-08" db="EMBL/GenBank/DDBJ databases">
        <title>Genomes of anaerobic fungi encode conserved fungal cellulosomes for biomass hydrolysis.</title>
        <authorList>
            <consortium name="DOE Joint Genome Institute"/>
            <person name="Haitjema C.H."/>
            <person name="Gilmore S.P."/>
            <person name="Henske J.K."/>
            <person name="Solomon K.V."/>
            <person name="De Groot R."/>
            <person name="Kuo A."/>
            <person name="Mondo S.J."/>
            <person name="Salamov A.A."/>
            <person name="Labutti K."/>
            <person name="Zhao Z."/>
            <person name="Chiniquy J."/>
            <person name="Barry K."/>
            <person name="Brewer H.M."/>
            <person name="Purvine S.O."/>
            <person name="Wright A.T."/>
            <person name="Boxma B."/>
            <person name="Van Alen T."/>
            <person name="Hackstein J.H."/>
            <person name="Baker S.E."/>
            <person name="Grigoriev I.V."/>
            <person name="O'Malley M.A."/>
        </authorList>
    </citation>
    <scope>NUCLEOTIDE SEQUENCE [LARGE SCALE GENOMIC DNA]</scope>
    <source>
        <strain evidence="3">finn</strain>
    </source>
</reference>
<dbReference type="Proteomes" id="UP000193719">
    <property type="component" value="Unassembled WGS sequence"/>
</dbReference>
<reference evidence="2 3" key="2">
    <citation type="submission" date="2016-08" db="EMBL/GenBank/DDBJ databases">
        <title>Pervasive Adenine N6-methylation of Active Genes in Fungi.</title>
        <authorList>
            <consortium name="DOE Joint Genome Institute"/>
            <person name="Mondo S.J."/>
            <person name="Dannebaum R.O."/>
            <person name="Kuo R.C."/>
            <person name="Labutti K."/>
            <person name="Haridas S."/>
            <person name="Kuo A."/>
            <person name="Salamov A."/>
            <person name="Ahrendt S.R."/>
            <person name="Lipzen A."/>
            <person name="Sullivan W."/>
            <person name="Andreopoulos W.B."/>
            <person name="Clum A."/>
            <person name="Lindquist E."/>
            <person name="Daum C."/>
            <person name="Ramamoorthy G.K."/>
            <person name="Gryganskyi A."/>
            <person name="Culley D."/>
            <person name="Magnuson J.K."/>
            <person name="James T.Y."/>
            <person name="O'Malley M.A."/>
            <person name="Stajich J.E."/>
            <person name="Spatafora J.W."/>
            <person name="Visel A."/>
            <person name="Grigoriev I.V."/>
        </authorList>
    </citation>
    <scope>NUCLEOTIDE SEQUENCE [LARGE SCALE GENOMIC DNA]</scope>
    <source>
        <strain evidence="3">finn</strain>
    </source>
</reference>
<dbReference type="PANTHER" id="PTHR37327:SF1">
    <property type="entry name" value="MICROTUBULE INTERACTING AND TRANSPORT DOMAIN-CONTAINING PROTEIN"/>
    <property type="match status" value="1"/>
</dbReference>
<dbReference type="PANTHER" id="PTHR37327">
    <property type="entry name" value="CHROMOSOME 1, WHOLE GENOME SHOTGUN SEQUENCE"/>
    <property type="match status" value="1"/>
</dbReference>
<dbReference type="SUPFAM" id="SSF116846">
    <property type="entry name" value="MIT domain"/>
    <property type="match status" value="1"/>
</dbReference>
<comment type="caution">
    <text evidence="2">The sequence shown here is derived from an EMBL/GenBank/DDBJ whole genome shotgun (WGS) entry which is preliminary data.</text>
</comment>
<feature type="compositionally biased region" description="Polar residues" evidence="1">
    <location>
        <begin position="334"/>
        <end position="345"/>
    </location>
</feature>
<dbReference type="EMBL" id="MCFH01000080">
    <property type="protein sequence ID" value="ORX41690.1"/>
    <property type="molecule type" value="Genomic_DNA"/>
</dbReference>
<proteinExistence type="predicted"/>
<dbReference type="OrthoDB" id="2245455at2759"/>
<protein>
    <recommendedName>
        <fullName evidence="4">MIT domain-containing protein</fullName>
    </recommendedName>
</protein>
<evidence type="ECO:0000256" key="1">
    <source>
        <dbReference type="SAM" id="MobiDB-lite"/>
    </source>
</evidence>